<dbReference type="PANTHER" id="PTHR43791">
    <property type="entry name" value="PERMEASE-RELATED"/>
    <property type="match status" value="1"/>
</dbReference>
<dbReference type="FunFam" id="1.20.1250.20:FF:000247">
    <property type="entry name" value="MFS general substrate transporter"/>
    <property type="match status" value="1"/>
</dbReference>
<dbReference type="Proteomes" id="UP000756346">
    <property type="component" value="Unassembled WGS sequence"/>
</dbReference>
<feature type="transmembrane region" description="Helical" evidence="7">
    <location>
        <begin position="334"/>
        <end position="352"/>
    </location>
</feature>
<feature type="transmembrane region" description="Helical" evidence="7">
    <location>
        <begin position="256"/>
        <end position="277"/>
    </location>
</feature>
<gene>
    <name evidence="8" type="ORF">B0I36DRAFT_299428</name>
</gene>
<feature type="transmembrane region" description="Helical" evidence="7">
    <location>
        <begin position="427"/>
        <end position="450"/>
    </location>
</feature>
<evidence type="ECO:0000256" key="6">
    <source>
        <dbReference type="SAM" id="MobiDB-lite"/>
    </source>
</evidence>
<comment type="subcellular location">
    <subcellularLocation>
        <location evidence="1">Membrane</location>
        <topology evidence="1">Multi-pass membrane protein</topology>
    </subcellularLocation>
</comment>
<evidence type="ECO:0000256" key="5">
    <source>
        <dbReference type="ARBA" id="ARBA00023136"/>
    </source>
</evidence>
<dbReference type="SUPFAM" id="SSF103473">
    <property type="entry name" value="MFS general substrate transporter"/>
    <property type="match status" value="1"/>
</dbReference>
<dbReference type="GeneID" id="70181523"/>
<feature type="transmembrane region" description="Helical" evidence="7">
    <location>
        <begin position="372"/>
        <end position="394"/>
    </location>
</feature>
<protein>
    <submittedName>
        <fullName evidence="8">Major facilitator superfamily domain-containing protein</fullName>
    </submittedName>
</protein>
<dbReference type="Gene3D" id="1.20.1250.20">
    <property type="entry name" value="MFS general substrate transporter like domains"/>
    <property type="match status" value="1"/>
</dbReference>
<proteinExistence type="predicted"/>
<feature type="region of interest" description="Disordered" evidence="6">
    <location>
        <begin position="25"/>
        <end position="47"/>
    </location>
</feature>
<dbReference type="Pfam" id="PF07690">
    <property type="entry name" value="MFS_1"/>
    <property type="match status" value="1"/>
</dbReference>
<dbReference type="EMBL" id="JAGTJQ010000013">
    <property type="protein sequence ID" value="KAH7014502.1"/>
    <property type="molecule type" value="Genomic_DNA"/>
</dbReference>
<accession>A0A9P8XVE3</accession>
<evidence type="ECO:0000256" key="1">
    <source>
        <dbReference type="ARBA" id="ARBA00004141"/>
    </source>
</evidence>
<dbReference type="AlphaFoldDB" id="A0A9P8XVE3"/>
<evidence type="ECO:0000256" key="4">
    <source>
        <dbReference type="ARBA" id="ARBA00022989"/>
    </source>
</evidence>
<evidence type="ECO:0000256" key="7">
    <source>
        <dbReference type="SAM" id="Phobius"/>
    </source>
</evidence>
<organism evidence="8 9">
    <name type="scientific">Microdochium trichocladiopsis</name>
    <dbReference type="NCBI Taxonomy" id="1682393"/>
    <lineage>
        <taxon>Eukaryota</taxon>
        <taxon>Fungi</taxon>
        <taxon>Dikarya</taxon>
        <taxon>Ascomycota</taxon>
        <taxon>Pezizomycotina</taxon>
        <taxon>Sordariomycetes</taxon>
        <taxon>Xylariomycetidae</taxon>
        <taxon>Xylariales</taxon>
        <taxon>Microdochiaceae</taxon>
        <taxon>Microdochium</taxon>
    </lineage>
</organism>
<feature type="transmembrane region" description="Helical" evidence="7">
    <location>
        <begin position="193"/>
        <end position="212"/>
    </location>
</feature>
<comment type="caution">
    <text evidence="8">The sequence shown here is derived from an EMBL/GenBank/DDBJ whole genome shotgun (WGS) entry which is preliminary data.</text>
</comment>
<reference evidence="8" key="1">
    <citation type="journal article" date="2021" name="Nat. Commun.">
        <title>Genetic determinants of endophytism in the Arabidopsis root mycobiome.</title>
        <authorList>
            <person name="Mesny F."/>
            <person name="Miyauchi S."/>
            <person name="Thiergart T."/>
            <person name="Pickel B."/>
            <person name="Atanasova L."/>
            <person name="Karlsson M."/>
            <person name="Huettel B."/>
            <person name="Barry K.W."/>
            <person name="Haridas S."/>
            <person name="Chen C."/>
            <person name="Bauer D."/>
            <person name="Andreopoulos W."/>
            <person name="Pangilinan J."/>
            <person name="LaButti K."/>
            <person name="Riley R."/>
            <person name="Lipzen A."/>
            <person name="Clum A."/>
            <person name="Drula E."/>
            <person name="Henrissat B."/>
            <person name="Kohler A."/>
            <person name="Grigoriev I.V."/>
            <person name="Martin F.M."/>
            <person name="Hacquard S."/>
        </authorList>
    </citation>
    <scope>NUCLEOTIDE SEQUENCE</scope>
    <source>
        <strain evidence="8">MPI-CAGE-CH-0230</strain>
    </source>
</reference>
<feature type="transmembrane region" description="Helical" evidence="7">
    <location>
        <begin position="134"/>
        <end position="151"/>
    </location>
</feature>
<evidence type="ECO:0000256" key="2">
    <source>
        <dbReference type="ARBA" id="ARBA00022448"/>
    </source>
</evidence>
<feature type="transmembrane region" description="Helical" evidence="7">
    <location>
        <begin position="401"/>
        <end position="421"/>
    </location>
</feature>
<feature type="transmembrane region" description="Helical" evidence="7">
    <location>
        <begin position="499"/>
        <end position="518"/>
    </location>
</feature>
<keyword evidence="5 7" id="KW-0472">Membrane</keyword>
<evidence type="ECO:0000313" key="9">
    <source>
        <dbReference type="Proteomes" id="UP000756346"/>
    </source>
</evidence>
<dbReference type="PANTHER" id="PTHR43791:SF29">
    <property type="entry name" value="MAJOR FACILITATOR SUPERFAMILY (MFS) PROFILE DOMAIN-CONTAINING PROTEIN"/>
    <property type="match status" value="1"/>
</dbReference>
<dbReference type="OrthoDB" id="1935484at2759"/>
<dbReference type="RefSeq" id="XP_046005469.1">
    <property type="nucleotide sequence ID" value="XM_046151977.1"/>
</dbReference>
<keyword evidence="3 7" id="KW-0812">Transmembrane</keyword>
<sequence>MATDRAAPGPLETDSKARLTQEIQDAVSPATKSDVPSDSDSDSEIETNPFAKPQVAAYWKDVYEKAQYECRHAFDPTLEWTEEEEKKLIRRMDWRVCLWACIMFFGLQVDRGNLSQAVSDNMLDDLGMNTNDFNLGNIVFLLSFLLAELPSQLISKKLGPDRWIPMQITLWSIVATSQFWLSGRSSFLATRALIGMLEGGFIPDIILWLSYFYTSKELPIRLSFFWTALSVTDIATSLAAFGLLRMRGILGHAGWRWLFLVEGLITLCVGIASFFYMPASAVQTKTWFRPNGWFSEREVLIVVNRVLRDDPSKGDMHNRQAITPRRLWNCLKDYHLWPIYALGLVCFIPQAPPKTYMTLILRSLGFDTMTTNLLTIPASVMHIITLLALTWLSVKVDQRALVGILQSIWTLPCIIALRFWPGTMVNPWGTFALVTTLLSYPYTHAILVAWTSRNSNNVGNRSVSAALYNMMVQLGNVISNNIYVEADKPLYRKGNTNLLAINILAILLFLFAKAYYVWENRRRDRKWAAMTEEERREYYRDADKVRGQATNRLDFRFAH</sequence>
<keyword evidence="2" id="KW-0813">Transport</keyword>
<keyword evidence="4 7" id="KW-1133">Transmembrane helix</keyword>
<name>A0A9P8XVE3_9PEZI</name>
<dbReference type="InterPro" id="IPR011701">
    <property type="entry name" value="MFS"/>
</dbReference>
<dbReference type="GO" id="GO:0016020">
    <property type="term" value="C:membrane"/>
    <property type="evidence" value="ECO:0007669"/>
    <property type="project" value="UniProtKB-SubCell"/>
</dbReference>
<feature type="transmembrane region" description="Helical" evidence="7">
    <location>
        <begin position="462"/>
        <end position="479"/>
    </location>
</feature>
<dbReference type="FunFam" id="1.20.1250.20:FF:000106">
    <property type="entry name" value="MFS transporter, putative"/>
    <property type="match status" value="1"/>
</dbReference>
<dbReference type="GO" id="GO:0022857">
    <property type="term" value="F:transmembrane transporter activity"/>
    <property type="evidence" value="ECO:0007669"/>
    <property type="project" value="InterPro"/>
</dbReference>
<dbReference type="InterPro" id="IPR036259">
    <property type="entry name" value="MFS_trans_sf"/>
</dbReference>
<feature type="transmembrane region" description="Helical" evidence="7">
    <location>
        <begin position="224"/>
        <end position="244"/>
    </location>
</feature>
<evidence type="ECO:0000256" key="3">
    <source>
        <dbReference type="ARBA" id="ARBA00022692"/>
    </source>
</evidence>
<evidence type="ECO:0000313" key="8">
    <source>
        <dbReference type="EMBL" id="KAH7014502.1"/>
    </source>
</evidence>
<keyword evidence="9" id="KW-1185">Reference proteome</keyword>